<protein>
    <submittedName>
        <fullName evidence="3">Transmembrane protein, putative</fullName>
    </submittedName>
</protein>
<feature type="transmembrane region" description="Helical" evidence="2">
    <location>
        <begin position="263"/>
        <end position="290"/>
    </location>
</feature>
<proteinExistence type="predicted"/>
<dbReference type="RefSeq" id="XP_001024962.2">
    <property type="nucleotide sequence ID" value="XM_001024962.2"/>
</dbReference>
<organism evidence="3 4">
    <name type="scientific">Tetrahymena thermophila (strain SB210)</name>
    <dbReference type="NCBI Taxonomy" id="312017"/>
    <lineage>
        <taxon>Eukaryota</taxon>
        <taxon>Sar</taxon>
        <taxon>Alveolata</taxon>
        <taxon>Ciliophora</taxon>
        <taxon>Intramacronucleata</taxon>
        <taxon>Oligohymenophorea</taxon>
        <taxon>Hymenostomatida</taxon>
        <taxon>Tetrahymenina</taxon>
        <taxon>Tetrahymenidae</taxon>
        <taxon>Tetrahymena</taxon>
    </lineage>
</organism>
<evidence type="ECO:0000256" key="2">
    <source>
        <dbReference type="SAM" id="Phobius"/>
    </source>
</evidence>
<keyword evidence="2" id="KW-0472">Membrane</keyword>
<dbReference type="Proteomes" id="UP000009168">
    <property type="component" value="Unassembled WGS sequence"/>
</dbReference>
<feature type="compositionally biased region" description="Basic and acidic residues" evidence="1">
    <location>
        <begin position="466"/>
        <end position="476"/>
    </location>
</feature>
<evidence type="ECO:0000256" key="1">
    <source>
        <dbReference type="SAM" id="MobiDB-lite"/>
    </source>
</evidence>
<keyword evidence="2 3" id="KW-0812">Transmembrane</keyword>
<feature type="compositionally biased region" description="Low complexity" evidence="1">
    <location>
        <begin position="477"/>
        <end position="486"/>
    </location>
</feature>
<dbReference type="EMBL" id="GG662443">
    <property type="protein sequence ID" value="EAS04717.2"/>
    <property type="molecule type" value="Genomic_DNA"/>
</dbReference>
<dbReference type="OrthoDB" id="298642at2759"/>
<dbReference type="KEGG" id="tet:TTHERM_00242390"/>
<reference evidence="4" key="1">
    <citation type="journal article" date="2006" name="PLoS Biol.">
        <title>Macronuclear genome sequence of the ciliate Tetrahymena thermophila, a model eukaryote.</title>
        <authorList>
            <person name="Eisen J.A."/>
            <person name="Coyne R.S."/>
            <person name="Wu M."/>
            <person name="Wu D."/>
            <person name="Thiagarajan M."/>
            <person name="Wortman J.R."/>
            <person name="Badger J.H."/>
            <person name="Ren Q."/>
            <person name="Amedeo P."/>
            <person name="Jones K.M."/>
            <person name="Tallon L.J."/>
            <person name="Delcher A.L."/>
            <person name="Salzberg S.L."/>
            <person name="Silva J.C."/>
            <person name="Haas B.J."/>
            <person name="Majoros W.H."/>
            <person name="Farzad M."/>
            <person name="Carlton J.M."/>
            <person name="Smith R.K. Jr."/>
            <person name="Garg J."/>
            <person name="Pearlman R.E."/>
            <person name="Karrer K.M."/>
            <person name="Sun L."/>
            <person name="Manning G."/>
            <person name="Elde N.C."/>
            <person name="Turkewitz A.P."/>
            <person name="Asai D.J."/>
            <person name="Wilkes D.E."/>
            <person name="Wang Y."/>
            <person name="Cai H."/>
            <person name="Collins K."/>
            <person name="Stewart B.A."/>
            <person name="Lee S.R."/>
            <person name="Wilamowska K."/>
            <person name="Weinberg Z."/>
            <person name="Ruzzo W.L."/>
            <person name="Wloga D."/>
            <person name="Gaertig J."/>
            <person name="Frankel J."/>
            <person name="Tsao C.-C."/>
            <person name="Gorovsky M.A."/>
            <person name="Keeling P.J."/>
            <person name="Waller R.F."/>
            <person name="Patron N.J."/>
            <person name="Cherry J.M."/>
            <person name="Stover N.A."/>
            <person name="Krieger C.J."/>
            <person name="del Toro C."/>
            <person name="Ryder H.F."/>
            <person name="Williamson S.C."/>
            <person name="Barbeau R.A."/>
            <person name="Hamilton E.P."/>
            <person name="Orias E."/>
        </authorList>
    </citation>
    <scope>NUCLEOTIDE SEQUENCE [LARGE SCALE GENOMIC DNA]</scope>
    <source>
        <strain evidence="4">SB210</strain>
    </source>
</reference>
<gene>
    <name evidence="3" type="ORF">TTHERM_00242390</name>
</gene>
<dbReference type="Gene3D" id="1.25.40.10">
    <property type="entry name" value="Tetratricopeptide repeat domain"/>
    <property type="match status" value="1"/>
</dbReference>
<dbReference type="InParanoid" id="I7LXI7"/>
<keyword evidence="2" id="KW-1133">Transmembrane helix</keyword>
<keyword evidence="4" id="KW-1185">Reference proteome</keyword>
<dbReference type="GeneID" id="7846802"/>
<sequence length="1255" mass="148557">MVFNYDGMFFGSKANMTYQNIQDYCFSSKFDSRCQEYFIVASQNNKNTTSIYPPTQFMYDAFNQPFIATGICKKFSNLNQFSKILVSKSSNNSYQDDMYSIICNAIYLENQKEILQTQNDTSEVRIIFEPKTERVLFQSDKVIQQNSILSLEESFLNRIDSQEQLDYFKQQISQFQSQMQSFCSTTKSDIYKVAQSQIISNFTFFSKGQQFNVVQQFTYLIDKNINNNNEITYCYQNNYQLLTISSLEPFKQKVEDLNDQIKIISILFFTTILLIAMLGFVFSVIFSFSFCKQMNISIQHLTNIMKILSIDEDTKEQILLQGRQILNQFEQEEECIFNSSDINLVYESFQNLFQVIIFANQSIYNQDESLSIMQLNQAIQFFKKFQNQRALGICYNNIANIHFSNGRYNEAYDYYCLSVVCCRYELNMYQENETTTINKLEETQQKLSINSQKSNGKSKTSSINKQTEKQIQRKTEQVVSQEQQSQIRDKNQKNISNRVRKQKFYDISKNLLQDDFDKYDILFTRKLNGFKCALFFMVYNRNQSDFDALEVLLAEVEELNELYYNQLSKSNKNQIFINFFYTFIHGLKQDLQSYEVFIKENDEIYLQCILEAQQQKNQVMNINDNNLNNLQVMTISQPQDTYQQNQSKAQQQNIKNLQIQQQEYIYQQQDITISESTDQNFFSLNRSNTTFTLNKYQKRNSKVDQISNGTLKDKLNNKFSQIFGMKTILSNKKSPNQKGRSSLVNYLKQPLNDTKFSNQNQLKPENEYAPNTKLNQTQLNFIQSSLSKSNIQKQLNAVKESKNIPFLLLNVDQMFQYFYFNQLGTYNLLIKQFKSAAENFTRMFEECKRIIPYQKNICIKKMIQIFISFNLTHPLLDQMYIQQISDLSYKITVVYFDQTNKAKNLTNSSKNILNKFYQSNLDYQYQVIDQIQGQDARSQIFDFCQKIIDQLLKYNDDHFGFILTSIEDMCISQNIATTKFELINKNKKMFKQVLFECLLAEQVNKSERKIESQLIQDYILLEVEEDQDISIYNNTKEQEKSLPSDFYSNLYGLNEVKKLNVPVSQKQTFKQVIQKKLKVDLNKSDKNNQNIRKMFYFSIRKAIQELVSSNGAKALHFKLNSAFHNKKNENNHIFKQHNLNNKLEFIKEFLRANEMKKKFFKNVIIFVTSDLNAFDQDEDQFKSIIKYLRIFDIELCILFQNDQYLIEEKTQFENIIFENKYVVNYFFNSSNLHDYLNTCRCSKYHDSIPQFIEYF</sequence>
<dbReference type="InterPro" id="IPR011990">
    <property type="entry name" value="TPR-like_helical_dom_sf"/>
</dbReference>
<feature type="region of interest" description="Disordered" evidence="1">
    <location>
        <begin position="448"/>
        <end position="492"/>
    </location>
</feature>
<evidence type="ECO:0000313" key="4">
    <source>
        <dbReference type="Proteomes" id="UP000009168"/>
    </source>
</evidence>
<evidence type="ECO:0000313" key="3">
    <source>
        <dbReference type="EMBL" id="EAS04717.2"/>
    </source>
</evidence>
<accession>I7LXI7</accession>
<name>I7LXI7_TETTS</name>
<dbReference type="AlphaFoldDB" id="I7LXI7"/>
<feature type="compositionally biased region" description="Polar residues" evidence="1">
    <location>
        <begin position="448"/>
        <end position="465"/>
    </location>
</feature>